<dbReference type="Pfam" id="PF17862">
    <property type="entry name" value="AAA_lid_3"/>
    <property type="match status" value="1"/>
</dbReference>
<dbReference type="Gene3D" id="1.20.58.760">
    <property type="entry name" value="Peptidase M41"/>
    <property type="match status" value="1"/>
</dbReference>
<evidence type="ECO:0000256" key="2">
    <source>
        <dbReference type="ARBA" id="ARBA00010550"/>
    </source>
</evidence>
<evidence type="ECO:0000256" key="4">
    <source>
        <dbReference type="ARBA" id="ARBA00022741"/>
    </source>
</evidence>
<protein>
    <recommendedName>
        <fullName evidence="7">AAA+ ATPase domain-containing protein</fullName>
    </recommendedName>
</protein>
<dbReference type="GO" id="GO:0009507">
    <property type="term" value="C:chloroplast"/>
    <property type="evidence" value="ECO:0007669"/>
    <property type="project" value="TreeGrafter"/>
</dbReference>
<keyword evidence="9" id="KW-1185">Reference proteome</keyword>
<dbReference type="GO" id="GO:0005524">
    <property type="term" value="F:ATP binding"/>
    <property type="evidence" value="ECO:0007669"/>
    <property type="project" value="UniProtKB-KW"/>
</dbReference>
<evidence type="ECO:0000256" key="3">
    <source>
        <dbReference type="ARBA" id="ARBA00022670"/>
    </source>
</evidence>
<organism evidence="8 9">
    <name type="scientific">Cymbomonas tetramitiformis</name>
    <dbReference type="NCBI Taxonomy" id="36881"/>
    <lineage>
        <taxon>Eukaryota</taxon>
        <taxon>Viridiplantae</taxon>
        <taxon>Chlorophyta</taxon>
        <taxon>Pyramimonadophyceae</taxon>
        <taxon>Pyramimonadales</taxon>
        <taxon>Pyramimonadaceae</taxon>
        <taxon>Cymbomonas</taxon>
    </lineage>
</organism>
<keyword evidence="3" id="KW-0645">Protease</keyword>
<dbReference type="FunFam" id="1.10.8.60:FF:000001">
    <property type="entry name" value="ATP-dependent zinc metalloprotease FtsH"/>
    <property type="match status" value="1"/>
</dbReference>
<dbReference type="InterPro" id="IPR000642">
    <property type="entry name" value="Peptidase_M41"/>
</dbReference>
<dbReference type="CDD" id="cd19501">
    <property type="entry name" value="RecA-like_FtsH"/>
    <property type="match status" value="1"/>
</dbReference>
<dbReference type="Pfam" id="PF01434">
    <property type="entry name" value="Peptidase_M41"/>
    <property type="match status" value="1"/>
</dbReference>
<name>A0AAE0ETC9_9CHLO</name>
<keyword evidence="4" id="KW-0547">Nucleotide-binding</keyword>
<dbReference type="InterPro" id="IPR003959">
    <property type="entry name" value="ATPase_AAA_core"/>
</dbReference>
<proteinExistence type="inferred from homology"/>
<sequence>MHTLAPSTGLKSAASDCCSSSARAEKRRAGAGILGTSNQTIFGEYSRNFAQKTVKTRNIGRFRVYADYGTDGSITTFSKKALKRIAKEGPKAKDLRDEKGFIRKECLGAPVDLRLPKFSDYTEMEYSDFINGLNAGEFSKVEMWQDKEEYWWPPTRTYWKGRRAIVTTNKGEELWVDMPFREFEDIAMETIASTGVDVGWHQPPGRDGIIKKSGIPVDQVQAMEFAQSRSNARKEGMTGITFKDVAGLGTTVDELQEVVAFLKDPTRFNTVGAKPPKGLLLEGPPGCGKTLIAKAVAGEADVPFYSMSGSEFVEIIVGVGAARVRDLFKRARVNAPCLIFVDEIDALGSKRAPAMMQGNEEREQTLNQLLTEMDGFTPDTGVIFIGATNRADLLDPALLRPGRFDRKVMVKRPNTDGRAEVLRVHAKKVKLSKDVDLDQLARDLPGLSGAELVNVINEAALMALRRGAQPTDDEGITLVDIYNAVDRILQGVERSPLSKDLPVVRRFACYEIGHALTAEVLRTERGNLEEVERVSIQPRGDQWTRTVFLRAEDETYSMATRARMLDRLQVMLAGRAAEEVLYGDPTTYSMMDLQDATVLARRIITNYGLSEDMEITTYVDLPPTAGSGAVYNMWKKFSGQVEGVDGGLYSSSARTATRPGSKSMAHAHRAASKLVNDAYEANLTLLKRHRAALLEATDAIMEKDLLSGEELQAIMASNPPIDLDDAQGELPAAYREGVAF</sequence>
<dbReference type="Gene3D" id="3.40.50.300">
    <property type="entry name" value="P-loop containing nucleotide triphosphate hydrolases"/>
    <property type="match status" value="1"/>
</dbReference>
<accession>A0AAE0ETC9</accession>
<dbReference type="Gene3D" id="1.10.8.60">
    <property type="match status" value="1"/>
</dbReference>
<evidence type="ECO:0000313" key="8">
    <source>
        <dbReference type="EMBL" id="KAK3240188.1"/>
    </source>
</evidence>
<reference evidence="8 9" key="1">
    <citation type="journal article" date="2015" name="Genome Biol. Evol.">
        <title>Comparative Genomics of a Bacterivorous Green Alga Reveals Evolutionary Causalities and Consequences of Phago-Mixotrophic Mode of Nutrition.</title>
        <authorList>
            <person name="Burns J.A."/>
            <person name="Paasch A."/>
            <person name="Narechania A."/>
            <person name="Kim E."/>
        </authorList>
    </citation>
    <scope>NUCLEOTIDE SEQUENCE [LARGE SCALE GENOMIC DNA]</scope>
    <source>
        <strain evidence="8 9">PLY_AMNH</strain>
    </source>
</reference>
<dbReference type="InterPro" id="IPR041569">
    <property type="entry name" value="AAA_lid_3"/>
</dbReference>
<evidence type="ECO:0000313" key="9">
    <source>
        <dbReference type="Proteomes" id="UP001190700"/>
    </source>
</evidence>
<keyword evidence="6" id="KW-0067">ATP-binding</keyword>
<dbReference type="GO" id="GO:0045037">
    <property type="term" value="P:protein import into chloroplast stroma"/>
    <property type="evidence" value="ECO:0007669"/>
    <property type="project" value="TreeGrafter"/>
</dbReference>
<dbReference type="InterPro" id="IPR027417">
    <property type="entry name" value="P-loop_NTPase"/>
</dbReference>
<dbReference type="SMART" id="SM00382">
    <property type="entry name" value="AAA"/>
    <property type="match status" value="1"/>
</dbReference>
<dbReference type="GO" id="GO:0004222">
    <property type="term" value="F:metalloendopeptidase activity"/>
    <property type="evidence" value="ECO:0007669"/>
    <property type="project" value="InterPro"/>
</dbReference>
<dbReference type="PANTHER" id="PTHR23076:SF111">
    <property type="entry name" value="INACTIVE ATP-DEPENDENT ZINC METALLOPROTEASE FTSHI 1, CHLOROPLASTIC-RELATED"/>
    <property type="match status" value="1"/>
</dbReference>
<dbReference type="SUPFAM" id="SSF52540">
    <property type="entry name" value="P-loop containing nucleoside triphosphate hydrolases"/>
    <property type="match status" value="1"/>
</dbReference>
<comment type="similarity">
    <text evidence="2">In the N-terminal section; belongs to the AAA ATPase family.</text>
</comment>
<dbReference type="GO" id="GO:0006508">
    <property type="term" value="P:proteolysis"/>
    <property type="evidence" value="ECO:0007669"/>
    <property type="project" value="UniProtKB-KW"/>
</dbReference>
<evidence type="ECO:0000256" key="5">
    <source>
        <dbReference type="ARBA" id="ARBA00022801"/>
    </source>
</evidence>
<comment type="caution">
    <text evidence="8">The sequence shown here is derived from an EMBL/GenBank/DDBJ whole genome shotgun (WGS) entry which is preliminary data.</text>
</comment>
<dbReference type="EMBL" id="LGRX02033718">
    <property type="protein sequence ID" value="KAK3240188.1"/>
    <property type="molecule type" value="Genomic_DNA"/>
</dbReference>
<dbReference type="Pfam" id="PF00004">
    <property type="entry name" value="AAA"/>
    <property type="match status" value="1"/>
</dbReference>
<dbReference type="FunFam" id="3.40.50.300:FF:000352">
    <property type="entry name" value="ATP-dependent zinc metalloprotease FTSH 7, chloroplastic"/>
    <property type="match status" value="1"/>
</dbReference>
<dbReference type="InterPro" id="IPR003593">
    <property type="entry name" value="AAA+_ATPase"/>
</dbReference>
<evidence type="ECO:0000256" key="1">
    <source>
        <dbReference type="ARBA" id="ARBA00010044"/>
    </source>
</evidence>
<keyword evidence="5" id="KW-0378">Hydrolase</keyword>
<gene>
    <name evidence="8" type="ORF">CYMTET_49959</name>
</gene>
<dbReference type="InterPro" id="IPR037219">
    <property type="entry name" value="Peptidase_M41-like"/>
</dbReference>
<dbReference type="GO" id="GO:0004176">
    <property type="term" value="F:ATP-dependent peptidase activity"/>
    <property type="evidence" value="ECO:0007669"/>
    <property type="project" value="InterPro"/>
</dbReference>
<evidence type="ECO:0000256" key="6">
    <source>
        <dbReference type="ARBA" id="ARBA00022840"/>
    </source>
</evidence>
<dbReference type="Proteomes" id="UP001190700">
    <property type="component" value="Unassembled WGS sequence"/>
</dbReference>
<dbReference type="AlphaFoldDB" id="A0AAE0ETC9"/>
<feature type="domain" description="AAA+ ATPase" evidence="7">
    <location>
        <begin position="275"/>
        <end position="414"/>
    </location>
</feature>
<evidence type="ECO:0000259" key="7">
    <source>
        <dbReference type="SMART" id="SM00382"/>
    </source>
</evidence>
<dbReference type="SUPFAM" id="SSF140990">
    <property type="entry name" value="FtsH protease domain-like"/>
    <property type="match status" value="1"/>
</dbReference>
<dbReference type="GO" id="GO:0016887">
    <property type="term" value="F:ATP hydrolysis activity"/>
    <property type="evidence" value="ECO:0007669"/>
    <property type="project" value="InterPro"/>
</dbReference>
<comment type="similarity">
    <text evidence="1">In the C-terminal section; belongs to the peptidase M41 family.</text>
</comment>
<dbReference type="PANTHER" id="PTHR23076">
    <property type="entry name" value="METALLOPROTEASE M41 FTSH"/>
    <property type="match status" value="1"/>
</dbReference>